<gene>
    <name evidence="3" type="ORF">BJ991_003173</name>
</gene>
<protein>
    <recommendedName>
        <fullName evidence="2">Amidohydrolase 3 domain-containing protein</fullName>
    </recommendedName>
</protein>
<dbReference type="PROSITE" id="PS51318">
    <property type="entry name" value="TAT"/>
    <property type="match status" value="1"/>
</dbReference>
<dbReference type="InterPro" id="IPR032466">
    <property type="entry name" value="Metal_Hydrolase"/>
</dbReference>
<comment type="caution">
    <text evidence="3">The sequence shown here is derived from an EMBL/GenBank/DDBJ whole genome shotgun (WGS) entry which is preliminary data.</text>
</comment>
<proteinExistence type="predicted"/>
<dbReference type="SUPFAM" id="SSF51556">
    <property type="entry name" value="Metallo-dependent hydrolases"/>
    <property type="match status" value="1"/>
</dbReference>
<feature type="domain" description="Amidohydrolase 3" evidence="2">
    <location>
        <begin position="115"/>
        <end position="599"/>
    </location>
</feature>
<dbReference type="Gene3D" id="3.20.20.140">
    <property type="entry name" value="Metal-dependent hydrolases"/>
    <property type="match status" value="1"/>
</dbReference>
<name>A0A7Y9KKS8_9MICO</name>
<dbReference type="Gene3D" id="2.30.40.10">
    <property type="entry name" value="Urease, subunit C, domain 1"/>
    <property type="match status" value="1"/>
</dbReference>
<dbReference type="GO" id="GO:0016810">
    <property type="term" value="F:hydrolase activity, acting on carbon-nitrogen (but not peptide) bonds"/>
    <property type="evidence" value="ECO:0007669"/>
    <property type="project" value="InterPro"/>
</dbReference>
<dbReference type="Proteomes" id="UP000576969">
    <property type="component" value="Unassembled WGS sequence"/>
</dbReference>
<dbReference type="Pfam" id="PF07969">
    <property type="entry name" value="Amidohydro_3"/>
    <property type="match status" value="1"/>
</dbReference>
<dbReference type="EMBL" id="JACCBV010000001">
    <property type="protein sequence ID" value="NYE21145.1"/>
    <property type="molecule type" value="Genomic_DNA"/>
</dbReference>
<dbReference type="RefSeq" id="WP_179491582.1">
    <property type="nucleotide sequence ID" value="NZ_JACCBV010000001.1"/>
</dbReference>
<dbReference type="InterPro" id="IPR006311">
    <property type="entry name" value="TAT_signal"/>
</dbReference>
<evidence type="ECO:0000259" key="2">
    <source>
        <dbReference type="Pfam" id="PF07969"/>
    </source>
</evidence>
<accession>A0A7Y9KKS8</accession>
<evidence type="ECO:0000313" key="4">
    <source>
        <dbReference type="Proteomes" id="UP000576969"/>
    </source>
</evidence>
<feature type="compositionally biased region" description="Basic and acidic residues" evidence="1">
    <location>
        <begin position="8"/>
        <end position="17"/>
    </location>
</feature>
<evidence type="ECO:0000313" key="3">
    <source>
        <dbReference type="EMBL" id="NYE21145.1"/>
    </source>
</evidence>
<dbReference type="InterPro" id="IPR013108">
    <property type="entry name" value="Amidohydro_3"/>
</dbReference>
<organism evidence="3 4">
    <name type="scientific">Microbacterium immunditiarum</name>
    <dbReference type="NCBI Taxonomy" id="337480"/>
    <lineage>
        <taxon>Bacteria</taxon>
        <taxon>Bacillati</taxon>
        <taxon>Actinomycetota</taxon>
        <taxon>Actinomycetes</taxon>
        <taxon>Micrococcales</taxon>
        <taxon>Microbacteriaceae</taxon>
        <taxon>Microbacterium</taxon>
    </lineage>
</organism>
<feature type="region of interest" description="Disordered" evidence="1">
    <location>
        <begin position="1"/>
        <end position="26"/>
    </location>
</feature>
<sequence length="631" mass="68920">MGKSIPRAGDEHNEKDGPGAPGVSRRNLLLGSGAAAAAAAMGVGTAVPASAATAFAPPTYRIAGNRDDEGDLLLHNGRIHTMDDRNSVVDAVRVRDGRIVAVGKAAMAGGAGKRIDLKRRTVVPGLIESHTHFVSLANRPGYHVAEWELAKDVAGVLAVLKARREDVPEGQFITAMGAGTPRQFAERRTPTLAELDAAIPDRPVFLYESFGGPGRTNTLGKEFFESVSDPAVVVGPDGVLTQPNADYALYHLRIRQTFEDLQRSALDAMAFSASVGVTLNYDQVLFVTPNGTLDPSALETRPNDGLRKLNHFRMYDAYLELHRQGAAFVRLLINFLHHQGFIPALGGLDKQLPELRERLKNQFPDFGDDMVRTRGIGEWGAPFATPSNPDGYAVWLEAQRLVAKAGWHNENAQATTAGIEQVVSAWEAMDAEFGIKDLRWGLQHADLATPDQLQRLKALGCGVSVSGFRWLGGVPRADGLPVGPLFKDIVASGIPMGLHEDGTHIAPHNPFYAMHYATTGLNVLGQQVNPGQQITRHQALHAYTRGAAWFCGREDVLGSIEAGKLADLVVLDRDYFSVSDAAMRDTRPIMTIIDGQVVHDTGDLRGKRDWKHDRNSRWDWREVVKPRRRRR</sequence>
<evidence type="ECO:0000256" key="1">
    <source>
        <dbReference type="SAM" id="MobiDB-lite"/>
    </source>
</evidence>
<reference evidence="3 4" key="1">
    <citation type="submission" date="2020-07" db="EMBL/GenBank/DDBJ databases">
        <title>Sequencing the genomes of 1000 actinobacteria strains.</title>
        <authorList>
            <person name="Klenk H.-P."/>
        </authorList>
    </citation>
    <scope>NUCLEOTIDE SEQUENCE [LARGE SCALE GENOMIC DNA]</scope>
    <source>
        <strain evidence="3 4">DSM 24662</strain>
    </source>
</reference>
<dbReference type="Gene3D" id="3.10.310.70">
    <property type="match status" value="1"/>
</dbReference>
<dbReference type="AlphaFoldDB" id="A0A7Y9KKS8"/>
<keyword evidence="4" id="KW-1185">Reference proteome</keyword>
<dbReference type="PANTHER" id="PTHR22642:SF21">
    <property type="entry name" value="PERIPLASMIC PROTEIN"/>
    <property type="match status" value="1"/>
</dbReference>
<dbReference type="PANTHER" id="PTHR22642">
    <property type="entry name" value="IMIDAZOLONEPROPIONASE"/>
    <property type="match status" value="1"/>
</dbReference>
<dbReference type="SUPFAM" id="SSF51338">
    <property type="entry name" value="Composite domain of metallo-dependent hydrolases"/>
    <property type="match status" value="1"/>
</dbReference>
<dbReference type="InterPro" id="IPR011059">
    <property type="entry name" value="Metal-dep_hydrolase_composite"/>
</dbReference>